<dbReference type="Proteomes" id="UP001429357">
    <property type="component" value="Unassembled WGS sequence"/>
</dbReference>
<feature type="domain" description="Non-reducing end beta-L-arabinofuranosidase-like GH127 catalytic" evidence="1">
    <location>
        <begin position="6"/>
        <end position="414"/>
    </location>
</feature>
<accession>A0ABV0F1V9</accession>
<organism evidence="4 5">
    <name type="scientific">Enterococcus diestrammenae</name>
    <dbReference type="NCBI Taxonomy" id="1155073"/>
    <lineage>
        <taxon>Bacteria</taxon>
        <taxon>Bacillati</taxon>
        <taxon>Bacillota</taxon>
        <taxon>Bacilli</taxon>
        <taxon>Lactobacillales</taxon>
        <taxon>Enterococcaceae</taxon>
        <taxon>Enterococcus</taxon>
    </lineage>
</organism>
<dbReference type="InterPro" id="IPR049049">
    <property type="entry name" value="Beta-AFase-like_GH127_C"/>
</dbReference>
<dbReference type="InterPro" id="IPR049174">
    <property type="entry name" value="Beta-AFase-like"/>
</dbReference>
<evidence type="ECO:0000259" key="3">
    <source>
        <dbReference type="Pfam" id="PF20737"/>
    </source>
</evidence>
<reference evidence="5" key="1">
    <citation type="submission" date="2016-06" db="EMBL/GenBank/DDBJ databases">
        <title>Four novel species of enterococci isolated from chicken manure.</title>
        <authorList>
            <person name="Van Tyne D."/>
        </authorList>
    </citation>
    <scope>NUCLEOTIDE SEQUENCE [LARGE SCALE GENOMIC DNA]</scope>
    <source>
        <strain evidence="5">JM9A</strain>
    </source>
</reference>
<dbReference type="InterPro" id="IPR012878">
    <property type="entry name" value="Beta-AFase-like_GH127_cat"/>
</dbReference>
<evidence type="ECO:0000313" key="5">
    <source>
        <dbReference type="Proteomes" id="UP001429357"/>
    </source>
</evidence>
<feature type="domain" description="Non-reducing end beta-L-arabinofuranosidase-like GH127 C-terminal" evidence="3">
    <location>
        <begin position="524"/>
        <end position="633"/>
    </location>
</feature>
<dbReference type="SUPFAM" id="SSF48208">
    <property type="entry name" value="Six-hairpin glycosidases"/>
    <property type="match status" value="1"/>
</dbReference>
<evidence type="ECO:0000259" key="2">
    <source>
        <dbReference type="Pfam" id="PF20736"/>
    </source>
</evidence>
<dbReference type="EMBL" id="MAEI02000001">
    <property type="protein sequence ID" value="MEO1781052.1"/>
    <property type="molecule type" value="Genomic_DNA"/>
</dbReference>
<dbReference type="InterPro" id="IPR008928">
    <property type="entry name" value="6-hairpin_glycosidase_sf"/>
</dbReference>
<comment type="caution">
    <text evidence="4">The sequence shown here is derived from an EMBL/GenBank/DDBJ whole genome shotgun (WGS) entry which is preliminary data.</text>
</comment>
<evidence type="ECO:0008006" key="6">
    <source>
        <dbReference type="Google" id="ProtNLM"/>
    </source>
</evidence>
<proteinExistence type="predicted"/>
<dbReference type="Pfam" id="PF07944">
    <property type="entry name" value="Beta-AFase-like_GH127_cat"/>
    <property type="match status" value="1"/>
</dbReference>
<dbReference type="Pfam" id="PF20736">
    <property type="entry name" value="Glyco_hydro127M"/>
    <property type="match status" value="1"/>
</dbReference>
<dbReference type="InterPro" id="IPR049046">
    <property type="entry name" value="Beta-AFase-like_GH127_middle"/>
</dbReference>
<dbReference type="Pfam" id="PF20737">
    <property type="entry name" value="Glyco_hydro127C"/>
    <property type="match status" value="1"/>
</dbReference>
<feature type="domain" description="Non-reducing end beta-L-arabinofuranosidase-like GH127 middle" evidence="2">
    <location>
        <begin position="426"/>
        <end position="522"/>
    </location>
</feature>
<name>A0ABV0F1V9_9ENTE</name>
<protein>
    <recommendedName>
        <fullName evidence="6">Glycoside hydrolase family 127 protein</fullName>
    </recommendedName>
</protein>
<gene>
    <name evidence="4" type="ORF">BAU18_000631</name>
</gene>
<dbReference type="PANTHER" id="PTHR43465">
    <property type="entry name" value="DUF1680 DOMAIN PROTEIN (AFU_ORTHOLOGUE AFUA_1G08910)"/>
    <property type="match status" value="1"/>
</dbReference>
<sequence>MTATARMTGQFWQQYQKIVEEHVIPYQWQALTDQLEDTEPSHAIENFRLAAGLSEGVYYGMVFQDSDVYKWLESVAYSLRNHPDAALEARADEVITLLGQAQEADGYLNTYYQVKAGLEQRWTNVRDNHELYCGGHLIEAAVAYFEVTGKRAFLTIAEKFADYVDTIFGPEAGKIKGYPGHEEIELALVRLYLVTKNEKYLNLATFFVNERGQQPLFFNEEAEKAGRNAQSWWHGDHEYSQAHVPIREQKEAVGHAVRAVYFYSAVADIARLQHDDSLKQAVETLWENVVQHKLFINGGIGASAWGEAFAANDDLPNDTTYNETCASVGLAFWAKRMLALEPKGTYGDVLENAIYNGSLCGMDLKGERFLYVNPLEINGPNACQRHDHRHVTPKRQKWFNCACCPPNLARLIGGIGDYFVTETKAGVYVNLYGASETTVTLGGQAVKLTQETLYPWQGAIQITVTTETPVTGKLAFRLPAWSQENFRLLVNGVAASYQNEAGFLALTRTWNDGDVVALTFDMTPRKVFANSRITEDLGKVAITRGPLVYAAEEKDNGPHLGTLWVTAGEIVATENGELLPHAVYLTVPGKQLRSLDQATYTTQAPTLEETSITLLPYFMWGNRGEGELRVWLNQLFC</sequence>
<evidence type="ECO:0000313" key="4">
    <source>
        <dbReference type="EMBL" id="MEO1781052.1"/>
    </source>
</evidence>
<evidence type="ECO:0000259" key="1">
    <source>
        <dbReference type="Pfam" id="PF07944"/>
    </source>
</evidence>
<keyword evidence="5" id="KW-1185">Reference proteome</keyword>
<reference evidence="4 5" key="2">
    <citation type="submission" date="2024-02" db="EMBL/GenBank/DDBJ databases">
        <title>The Genome Sequence of Enterococcus diestrammenae JM9A.</title>
        <authorList>
            <person name="Earl A."/>
            <person name="Manson A."/>
            <person name="Gilmore M."/>
            <person name="Sanders J."/>
            <person name="Shea T."/>
            <person name="Howe W."/>
            <person name="Livny J."/>
            <person name="Cuomo C."/>
            <person name="Neafsey D."/>
            <person name="Birren B."/>
        </authorList>
    </citation>
    <scope>NUCLEOTIDE SEQUENCE [LARGE SCALE GENOMIC DNA]</scope>
    <source>
        <strain evidence="4 5">JM9A</strain>
    </source>
</reference>
<dbReference type="PANTHER" id="PTHR43465:SF2">
    <property type="entry name" value="DUF1680 DOMAIN PROTEIN (AFU_ORTHOLOGUE AFUA_1G08910)"/>
    <property type="match status" value="1"/>
</dbReference>